<gene>
    <name evidence="1" type="ORF">LVIROSA_LOCUS768</name>
</gene>
<dbReference type="AlphaFoldDB" id="A0AAU9LDI5"/>
<dbReference type="PANTHER" id="PTHR33914">
    <property type="entry name" value="18S PRE-RIBOSOMAL ASSEMBLY PROTEIN GAR2-LIKE PROTEIN"/>
    <property type="match status" value="1"/>
</dbReference>
<dbReference type="GO" id="GO:0009786">
    <property type="term" value="P:regulation of asymmetric cell division"/>
    <property type="evidence" value="ECO:0007669"/>
    <property type="project" value="InterPro"/>
</dbReference>
<evidence type="ECO:0000313" key="2">
    <source>
        <dbReference type="Proteomes" id="UP001157418"/>
    </source>
</evidence>
<dbReference type="PANTHER" id="PTHR33914:SF2">
    <property type="entry name" value="OS02G0582100 PROTEIN"/>
    <property type="match status" value="1"/>
</dbReference>
<reference evidence="1 2" key="1">
    <citation type="submission" date="2022-01" db="EMBL/GenBank/DDBJ databases">
        <authorList>
            <person name="Xiong W."/>
            <person name="Schranz E."/>
        </authorList>
    </citation>
    <scope>NUCLEOTIDE SEQUENCE [LARGE SCALE GENOMIC DNA]</scope>
</reference>
<comment type="caution">
    <text evidence="1">The sequence shown here is derived from an EMBL/GenBank/DDBJ whole genome shotgun (WGS) entry which is preliminary data.</text>
</comment>
<dbReference type="Proteomes" id="UP001157418">
    <property type="component" value="Unassembled WGS sequence"/>
</dbReference>
<name>A0AAU9LDI5_9ASTR</name>
<evidence type="ECO:0000313" key="1">
    <source>
        <dbReference type="EMBL" id="CAH1412776.1"/>
    </source>
</evidence>
<dbReference type="EMBL" id="CAKMRJ010000001">
    <property type="protein sequence ID" value="CAH1412776.1"/>
    <property type="molecule type" value="Genomic_DNA"/>
</dbReference>
<accession>A0AAU9LDI5</accession>
<organism evidence="1 2">
    <name type="scientific">Lactuca virosa</name>
    <dbReference type="NCBI Taxonomy" id="75947"/>
    <lineage>
        <taxon>Eukaryota</taxon>
        <taxon>Viridiplantae</taxon>
        <taxon>Streptophyta</taxon>
        <taxon>Embryophyta</taxon>
        <taxon>Tracheophyta</taxon>
        <taxon>Spermatophyta</taxon>
        <taxon>Magnoliopsida</taxon>
        <taxon>eudicotyledons</taxon>
        <taxon>Gunneridae</taxon>
        <taxon>Pentapetalae</taxon>
        <taxon>asterids</taxon>
        <taxon>campanulids</taxon>
        <taxon>Asterales</taxon>
        <taxon>Asteraceae</taxon>
        <taxon>Cichorioideae</taxon>
        <taxon>Cichorieae</taxon>
        <taxon>Lactucinae</taxon>
        <taxon>Lactuca</taxon>
    </lineage>
</organism>
<dbReference type="InterPro" id="IPR040378">
    <property type="entry name" value="BASL"/>
</dbReference>
<proteinExistence type="predicted"/>
<sequence length="343" mass="38287">MSASQLLRILQTLPAGADNEICAIDTDELEANTIRISRCTNPFLCDEENKNSNFWNNPELESSIFENDFTNNQEHKTTGFYIDKNAVECELPELMVCYQESDFQVKDICIDEGIPHEETIACSSLSVSEDGDDMIEASLDPEFFNHQWLRPSYITDCQEKMNLSTNLEDDVSTDSSNISADDVDQQTLQESEAGKVLNDSEMEGSVAFHIDTNKPATYNSEHYGGMNSDTIYALPLETRSDVNHNHRDVAVVVANHETRYVGESSFSMAGVITELISCSRPITFSGGISISNRSDSSATSTRSFAFPTLEAEYSSSPVRMGKAERRRLRKHKGWGQGIICCKF</sequence>
<protein>
    <submittedName>
        <fullName evidence="1">Uncharacterized protein</fullName>
    </submittedName>
</protein>
<keyword evidence="2" id="KW-1185">Reference proteome</keyword>